<evidence type="ECO:0000313" key="2">
    <source>
        <dbReference type="EMBL" id="NDU94467.1"/>
    </source>
</evidence>
<dbReference type="Proteomes" id="UP000474175">
    <property type="component" value="Unassembled WGS sequence"/>
</dbReference>
<dbReference type="RefSeq" id="WP_163945454.1">
    <property type="nucleotide sequence ID" value="NZ_JAAFZH010000002.1"/>
</dbReference>
<protein>
    <submittedName>
        <fullName evidence="2">DUF1446 domain-containing protein</fullName>
    </submittedName>
</protein>
<sequence>MKERIRIGCGAGFSGDRLEPALILAQQGELDYLILECLAERTIALAQKRKRQDPTKGYDPLLERRIELLLPVLLANNVRLITNMGAANPVAAAEKIGEIARRLNLSVTVAAITGDDVFSQLTGDEIALETGLPLKTAGSLLSANAYLGTDSILPALATDAQIIITGRVADPSLFVAPLVHEFGWSLADVNQIGQATVIGHLMECAGQLTGGYFADPAKKDIPDMAHLGHPFVDVSIDGTAIFGKVANTGGHLSLATAKEQLLYEVMDPARYVTPDVVADFTQVRLEEVGLNQVKATGGQGHPRPDTLKVSVGYDAGYIGEGEISYAGSNALGRAKLAGAIIQERLANQFTDLRVDYIGSTSVHRRAFGTYPEPYEIRLRVAGRSTTLQQAALVGEEVEALYTNGPAAGGGARKYVHEIVGIVSTLIERTQVSPQVTVFKA</sequence>
<organism evidence="2 3">
    <name type="scientific">Spirosoma terrae</name>
    <dbReference type="NCBI Taxonomy" id="1968276"/>
    <lineage>
        <taxon>Bacteria</taxon>
        <taxon>Pseudomonadati</taxon>
        <taxon>Bacteroidota</taxon>
        <taxon>Cytophagia</taxon>
        <taxon>Cytophagales</taxon>
        <taxon>Cytophagaceae</taxon>
        <taxon>Spirosoma</taxon>
    </lineage>
</organism>
<proteinExistence type="predicted"/>
<dbReference type="AlphaFoldDB" id="A0A6L9L4Y4"/>
<dbReference type="InterPro" id="IPR010839">
    <property type="entry name" value="AtuA_N"/>
</dbReference>
<dbReference type="EMBL" id="JAAFZH010000002">
    <property type="protein sequence ID" value="NDU94467.1"/>
    <property type="molecule type" value="Genomic_DNA"/>
</dbReference>
<feature type="domain" description="Acyclic terpene utilisation N-terminal" evidence="1">
    <location>
        <begin position="5"/>
        <end position="436"/>
    </location>
</feature>
<evidence type="ECO:0000313" key="3">
    <source>
        <dbReference type="Proteomes" id="UP000474175"/>
    </source>
</evidence>
<reference evidence="2 3" key="1">
    <citation type="submission" date="2020-02" db="EMBL/GenBank/DDBJ databases">
        <title>Draft genome sequence of two Spirosoma agri KCTC 52727 and Spirosoma terrae KCTC 52035.</title>
        <authorList>
            <person name="Rojas J."/>
            <person name="Ambika Manirajan B."/>
            <person name="Suarez C."/>
            <person name="Ratering S."/>
            <person name="Schnell S."/>
        </authorList>
    </citation>
    <scope>NUCLEOTIDE SEQUENCE [LARGE SCALE GENOMIC DNA]</scope>
    <source>
        <strain evidence="2 3">KCTC 52035</strain>
    </source>
</reference>
<dbReference type="PANTHER" id="PTHR47472:SF1">
    <property type="entry name" value="DUF1446-DOMAIN-CONTAINING PROTEIN"/>
    <property type="match status" value="1"/>
</dbReference>
<name>A0A6L9L4Y4_9BACT</name>
<dbReference type="PANTHER" id="PTHR47472">
    <property type="entry name" value="PROPIONYL-COA CARBOXYLASE"/>
    <property type="match status" value="1"/>
</dbReference>
<comment type="caution">
    <text evidence="2">The sequence shown here is derived from an EMBL/GenBank/DDBJ whole genome shotgun (WGS) entry which is preliminary data.</text>
</comment>
<keyword evidence="3" id="KW-1185">Reference proteome</keyword>
<accession>A0A6L9L4Y4</accession>
<dbReference type="Pfam" id="PF07287">
    <property type="entry name" value="AtuA"/>
    <property type="match status" value="1"/>
</dbReference>
<evidence type="ECO:0000259" key="1">
    <source>
        <dbReference type="Pfam" id="PF07287"/>
    </source>
</evidence>
<gene>
    <name evidence="2" type="ORF">GK108_06245</name>
</gene>